<dbReference type="InterPro" id="IPR057651">
    <property type="entry name" value="Ig_TPPC8_C"/>
</dbReference>
<evidence type="ECO:0000259" key="3">
    <source>
        <dbReference type="Pfam" id="PF24544"/>
    </source>
</evidence>
<dbReference type="InterPro" id="IPR058538">
    <property type="entry name" value="Ig_TPPC8_2nd"/>
</dbReference>
<evidence type="ECO:0000313" key="7">
    <source>
        <dbReference type="Proteomes" id="UP000077315"/>
    </source>
</evidence>
<feature type="domain" description="TPPC8 third Ig-like" evidence="5">
    <location>
        <begin position="1084"/>
        <end position="1273"/>
    </location>
</feature>
<dbReference type="STRING" id="763407.A0A167Q814"/>
<protein>
    <recommendedName>
        <fullName evidence="8">Trafficking protein particle complex subunit 8</fullName>
    </recommendedName>
</protein>
<accession>A0A167Q814</accession>
<evidence type="ECO:0000259" key="4">
    <source>
        <dbReference type="Pfam" id="PF24545"/>
    </source>
</evidence>
<dbReference type="InterPro" id="IPR058541">
    <property type="entry name" value="Ig_TPPC8_1st"/>
</dbReference>
<proteinExistence type="predicted"/>
<dbReference type="RefSeq" id="XP_018297287.1">
    <property type="nucleotide sequence ID" value="XM_018438090.1"/>
</dbReference>
<dbReference type="InParanoid" id="A0A167Q814"/>
<evidence type="ECO:0000259" key="2">
    <source>
        <dbReference type="Pfam" id="PF24542"/>
    </source>
</evidence>
<dbReference type="Proteomes" id="UP000077315">
    <property type="component" value="Unassembled WGS sequence"/>
</dbReference>
<dbReference type="GO" id="GO:1990072">
    <property type="term" value="C:TRAPPIII protein complex"/>
    <property type="evidence" value="ECO:0007669"/>
    <property type="project" value="TreeGrafter"/>
</dbReference>
<name>A0A167Q814_PHYB8</name>
<dbReference type="Pfam" id="PF12739">
    <property type="entry name" value="TRAPPC-Trs85"/>
    <property type="match status" value="1"/>
</dbReference>
<dbReference type="VEuPathDB" id="FungiDB:PHYBLDRAFT_179041"/>
<dbReference type="Pfam" id="PF24545">
    <property type="entry name" value="Ig_TPPC8_1st"/>
    <property type="match status" value="1"/>
</dbReference>
<sequence length="1478" mass="166129">MPEKPLPVPLSPLLGIPTSPSPREHIARSLSPLIAIAASPDADEICQSNHIPSFADFIKPFGEHVQGRVTPRDSQGTPYAIDNFCVRFKAIDKLDEPNHRALMDVMDDHVRACGSDPAASDIVHIKSRSDVDDNYLDTSLDQLMPWYADFKHMMLSLRGITEHETFDHPVAVLIVISSANPDPMSTIMQLYNPNVPSFTIDKPYVDPNILRFYVLLHDPQQTTLEQSQIVFDKMKKTFGLHCHLLKLNSRPPPSDLFEDSIQHTDENNAIRDIWSQLPTSLNIESRLQARTSTLAGPEILSPNNSSFSTPLSPSPSGHRRSNSASSNTNSFTPPTHGTNLQNGPLDMSSPLEDGTRLPTHDMHLIGSAASPAMQYGRCLTVDDVQNTQFMIKELVVQSLVPFMERNVQHWNEQVASARRGITGRVFGAGRRFFGTSSRTSSPQSIQSIPATGPNTPVGTNTLTIFPYGAPEAQMRKLADYAFMLRDFKFAHAIYDNVRRDYATEKAYKYHAGTQEMIGVCQLMMNQPLSNKLDVDRNFELAVQQYLGRCRSSFHATRTTIMYYELLKARRMWKEVPTALVRMTGEDSDLRSALFLEQAAHCFLRTPSPMARKYGFHLVMAGHRYGKASQRQHAFRCYKLAAHIVEGQEWSVAKSHIQFALGRQAFHLGQLEDAVKYFTNVLADAKQMPQQQAAHIREFLFIYRQYTTQAGIDPLKEALPHLSLPVIDDNSTHVTLSNTQSNTGDNQEEWSTMEIELLEESIAKGYIAGSKKALAIQQQDDQRPICAVGEPFLVHISLFNPLQVAITISQLILGCKHRESLQHNTDTSTESDENVPMIYGAHIEGTNMYAFDDFELEKVSEIFLEPLEKRMISLAIIPRREGSIAVKGLHYTFNDLVHTFKPFHKKGKRLHSTREQLMTPVYAVDHTLDIIVTSPMPLLDLAFHGIPETILSGELVQAVLEINNKGNKGMTALRLKSSHPSFICIGNPEEMDKHVYAGESDSKHQKEEEIKFDNLLFDSSVISVPLPAEGGGKSNERGVVSPGKTTLVPLWIRGDRIGKHTFKFLFSYQSEEGNGAIAHRTLRYTVNLQVLPSLKINAFTRPSTTAVNEYILGIEIENLQVAANFQLNQISATSPVWTITPLSINIDSPQDIQAKTSIPPRQTTFAYYKIQKKAKQTEQSLCPEAWTSTALEALLNNIEYHEPPPPVDLHVSKLSFRDTVIPFNTVPLKMFALNSRVHWRNSNLQSQFPNISPEKYDTMFTLYNSSDVDLTIYWNIPNMKRHGHHYIIGVNLGIVQNPFQGQVTSSKGNSGRTMFEQTAKERATLLSSLTKNKVLKDESPVKLMVKTNDTINHDFEDEGLLGVPVDIVLKNCSWNKTATYTLELMSWTENKVAQSQKSAKPTLNIHPFHWTGATVFTGTLHPDETNTLEAQAIFQLPGVYDVNRWKLTIETSQYRDEHPDSTGYFVQWPSLPQIVTIIN</sequence>
<feature type="domain" description="TPPC8 second Ig-like" evidence="3">
    <location>
        <begin position="952"/>
        <end position="1081"/>
    </location>
</feature>
<feature type="compositionally biased region" description="Polar residues" evidence="1">
    <location>
        <begin position="331"/>
        <end position="342"/>
    </location>
</feature>
<evidence type="ECO:0000313" key="6">
    <source>
        <dbReference type="EMBL" id="OAD79247.1"/>
    </source>
</evidence>
<keyword evidence="7" id="KW-1185">Reference proteome</keyword>
<evidence type="ECO:0008006" key="8">
    <source>
        <dbReference type="Google" id="ProtNLM"/>
    </source>
</evidence>
<evidence type="ECO:0000259" key="5">
    <source>
        <dbReference type="Pfam" id="PF24546"/>
    </source>
</evidence>
<dbReference type="Pfam" id="PF24546">
    <property type="entry name" value="Ig_TPPC8_3rd"/>
    <property type="match status" value="1"/>
</dbReference>
<dbReference type="PANTHER" id="PTHR12975">
    <property type="entry name" value="TRANSPORT PROTEIN TRAPP"/>
    <property type="match status" value="1"/>
</dbReference>
<dbReference type="OrthoDB" id="203724at2759"/>
<feature type="domain" description="TPPC8 C-terminal Ig-like" evidence="2">
    <location>
        <begin position="1340"/>
        <end position="1447"/>
    </location>
</feature>
<gene>
    <name evidence="6" type="ORF">PHYBLDRAFT_179041</name>
</gene>
<dbReference type="InterPro" id="IPR011990">
    <property type="entry name" value="TPR-like_helical_dom_sf"/>
</dbReference>
<dbReference type="Pfam" id="PF24542">
    <property type="entry name" value="Ig_TPPC8_C"/>
    <property type="match status" value="1"/>
</dbReference>
<dbReference type="InterPro" id="IPR024420">
    <property type="entry name" value="TRAPP_III_complex_Trs85"/>
</dbReference>
<dbReference type="InterPro" id="IPR058540">
    <property type="entry name" value="Ig_TPPC8_3rd"/>
</dbReference>
<dbReference type="GeneID" id="28998996"/>
<dbReference type="Pfam" id="PF24544">
    <property type="entry name" value="Ig_TPPC8_2nd"/>
    <property type="match status" value="1"/>
</dbReference>
<feature type="region of interest" description="Disordered" evidence="1">
    <location>
        <begin position="296"/>
        <end position="359"/>
    </location>
</feature>
<feature type="compositionally biased region" description="Low complexity" evidence="1">
    <location>
        <begin position="300"/>
        <end position="330"/>
    </location>
</feature>
<dbReference type="SUPFAM" id="SSF48452">
    <property type="entry name" value="TPR-like"/>
    <property type="match status" value="1"/>
</dbReference>
<dbReference type="PANTHER" id="PTHR12975:SF6">
    <property type="entry name" value="TRAFFICKING PROTEIN PARTICLE COMPLEX SUBUNIT 8"/>
    <property type="match status" value="1"/>
</dbReference>
<evidence type="ECO:0000256" key="1">
    <source>
        <dbReference type="SAM" id="MobiDB-lite"/>
    </source>
</evidence>
<feature type="domain" description="TPPC8 first Ig-like" evidence="4">
    <location>
        <begin position="744"/>
        <end position="950"/>
    </location>
</feature>
<organism evidence="6 7">
    <name type="scientific">Phycomyces blakesleeanus (strain ATCC 8743b / DSM 1359 / FGSC 10004 / NBRC 33097 / NRRL 1555)</name>
    <dbReference type="NCBI Taxonomy" id="763407"/>
    <lineage>
        <taxon>Eukaryota</taxon>
        <taxon>Fungi</taxon>
        <taxon>Fungi incertae sedis</taxon>
        <taxon>Mucoromycota</taxon>
        <taxon>Mucoromycotina</taxon>
        <taxon>Mucoromycetes</taxon>
        <taxon>Mucorales</taxon>
        <taxon>Phycomycetaceae</taxon>
        <taxon>Phycomyces</taxon>
    </lineage>
</organism>
<dbReference type="EMBL" id="KV440972">
    <property type="protein sequence ID" value="OAD79247.1"/>
    <property type="molecule type" value="Genomic_DNA"/>
</dbReference>
<reference evidence="7" key="1">
    <citation type="submission" date="2015-06" db="EMBL/GenBank/DDBJ databases">
        <title>Expansion of signal transduction pathways in fungi by whole-genome duplication.</title>
        <authorList>
            <consortium name="DOE Joint Genome Institute"/>
            <person name="Corrochano L.M."/>
            <person name="Kuo A."/>
            <person name="Marcet-Houben M."/>
            <person name="Polaino S."/>
            <person name="Salamov A."/>
            <person name="Villalobos J.M."/>
            <person name="Alvarez M.I."/>
            <person name="Avalos J."/>
            <person name="Benito E.P."/>
            <person name="Benoit I."/>
            <person name="Burger G."/>
            <person name="Camino L.P."/>
            <person name="Canovas D."/>
            <person name="Cerda-Olmedo E."/>
            <person name="Cheng J.-F."/>
            <person name="Dominguez A."/>
            <person name="Elias M."/>
            <person name="Eslava A.P."/>
            <person name="Glaser F."/>
            <person name="Grimwood J."/>
            <person name="Gutierrez G."/>
            <person name="Heitman J."/>
            <person name="Henrissat B."/>
            <person name="Iturriaga E.A."/>
            <person name="Lang B.F."/>
            <person name="Lavin J.L."/>
            <person name="Lee S."/>
            <person name="Li W."/>
            <person name="Lindquist E."/>
            <person name="Lopez-Garcia S."/>
            <person name="Luque E.M."/>
            <person name="Marcos A.T."/>
            <person name="Martin J."/>
            <person name="McCluskey K."/>
            <person name="Medina H.R."/>
            <person name="Miralles-Duran A."/>
            <person name="Miyazaki A."/>
            <person name="Munoz-Torres E."/>
            <person name="Oguiza J.A."/>
            <person name="Ohm R."/>
            <person name="Olmedo M."/>
            <person name="Orejas M."/>
            <person name="Ortiz-Castellanos L."/>
            <person name="Pisabarro A.G."/>
            <person name="Rodriguez-Romero J."/>
            <person name="Ruiz-Herrera J."/>
            <person name="Ruiz-Vazquez R."/>
            <person name="Sanz C."/>
            <person name="Schackwitz W."/>
            <person name="Schmutz J."/>
            <person name="Shahriari M."/>
            <person name="Shelest E."/>
            <person name="Silva-Franco F."/>
            <person name="Soanes D."/>
            <person name="Syed K."/>
            <person name="Tagua V.G."/>
            <person name="Talbot N.J."/>
            <person name="Thon M."/>
            <person name="De vries R.P."/>
            <person name="Wiebenga A."/>
            <person name="Yadav J.S."/>
            <person name="Braun E.L."/>
            <person name="Baker S."/>
            <person name="Garre V."/>
            <person name="Horwitz B."/>
            <person name="Torres-Martinez S."/>
            <person name="Idnurm A."/>
            <person name="Herrera-Estrella A."/>
            <person name="Gabaldon T."/>
            <person name="Grigoriev I.V."/>
        </authorList>
    </citation>
    <scope>NUCLEOTIDE SEQUENCE [LARGE SCALE GENOMIC DNA]</scope>
    <source>
        <strain evidence="7">NRRL 1555(-)</strain>
    </source>
</reference>